<reference evidence="2 3" key="1">
    <citation type="journal article" date="2019" name="Commun. Biol.">
        <title>The bagworm genome reveals a unique fibroin gene that provides high tensile strength.</title>
        <authorList>
            <person name="Kono N."/>
            <person name="Nakamura H."/>
            <person name="Ohtoshi R."/>
            <person name="Tomita M."/>
            <person name="Numata K."/>
            <person name="Arakawa K."/>
        </authorList>
    </citation>
    <scope>NUCLEOTIDE SEQUENCE [LARGE SCALE GENOMIC DNA]</scope>
</reference>
<proteinExistence type="predicted"/>
<evidence type="ECO:0000313" key="3">
    <source>
        <dbReference type="Proteomes" id="UP000299102"/>
    </source>
</evidence>
<protein>
    <submittedName>
        <fullName evidence="2">Uncharacterized protein</fullName>
    </submittedName>
</protein>
<evidence type="ECO:0000313" key="2">
    <source>
        <dbReference type="EMBL" id="GBP37658.1"/>
    </source>
</evidence>
<name>A0A4C1VEW5_EUMVA</name>
<dbReference type="EMBL" id="BGZK01000337">
    <property type="protein sequence ID" value="GBP37658.1"/>
    <property type="molecule type" value="Genomic_DNA"/>
</dbReference>
<organism evidence="2 3">
    <name type="scientific">Eumeta variegata</name>
    <name type="common">Bagworm moth</name>
    <name type="synonym">Eumeta japonica</name>
    <dbReference type="NCBI Taxonomy" id="151549"/>
    <lineage>
        <taxon>Eukaryota</taxon>
        <taxon>Metazoa</taxon>
        <taxon>Ecdysozoa</taxon>
        <taxon>Arthropoda</taxon>
        <taxon>Hexapoda</taxon>
        <taxon>Insecta</taxon>
        <taxon>Pterygota</taxon>
        <taxon>Neoptera</taxon>
        <taxon>Endopterygota</taxon>
        <taxon>Lepidoptera</taxon>
        <taxon>Glossata</taxon>
        <taxon>Ditrysia</taxon>
        <taxon>Tineoidea</taxon>
        <taxon>Psychidae</taxon>
        <taxon>Oiketicinae</taxon>
        <taxon>Eumeta</taxon>
    </lineage>
</organism>
<dbReference type="Proteomes" id="UP000299102">
    <property type="component" value="Unassembled WGS sequence"/>
</dbReference>
<evidence type="ECO:0000256" key="1">
    <source>
        <dbReference type="SAM" id="MobiDB-lite"/>
    </source>
</evidence>
<sequence length="161" mass="17386">MNIALSTSVPFTATAETQACSTMLSAAKLTSRSAASEVKLLNEYTLADRPRPALRYTVIGQNRTRWRPAPGSLKFTGRSPPMLEYLISRGAIGTWSVNLRERSLGAETVSGLGVQTIGSPEYITGTNASRLTAVARCTLRGTPHTHTHAELDTTERGSKEH</sequence>
<gene>
    <name evidence="2" type="ORF">EVAR_23706_1</name>
</gene>
<feature type="region of interest" description="Disordered" evidence="1">
    <location>
        <begin position="142"/>
        <end position="161"/>
    </location>
</feature>
<accession>A0A4C1VEW5</accession>
<comment type="caution">
    <text evidence="2">The sequence shown here is derived from an EMBL/GenBank/DDBJ whole genome shotgun (WGS) entry which is preliminary data.</text>
</comment>
<keyword evidence="3" id="KW-1185">Reference proteome</keyword>
<feature type="compositionally biased region" description="Basic and acidic residues" evidence="1">
    <location>
        <begin position="147"/>
        <end position="161"/>
    </location>
</feature>
<dbReference type="AlphaFoldDB" id="A0A4C1VEW5"/>